<proteinExistence type="inferred from homology"/>
<evidence type="ECO:0000313" key="6">
    <source>
        <dbReference type="EMBL" id="KRZ77591.1"/>
    </source>
</evidence>
<dbReference type="PANTHER" id="PTHR13280">
    <property type="entry name" value="PHOSPHOFURIN ACIDIC CLUSTER SORTING PROTEIN"/>
    <property type="match status" value="1"/>
</dbReference>
<feature type="compositionally biased region" description="Acidic residues" evidence="3">
    <location>
        <begin position="467"/>
        <end position="476"/>
    </location>
</feature>
<evidence type="ECO:0000256" key="3">
    <source>
        <dbReference type="SAM" id="MobiDB-lite"/>
    </source>
</evidence>
<dbReference type="InterPro" id="IPR057541">
    <property type="entry name" value="PACS1/2_N"/>
</dbReference>
<evidence type="ECO:0000313" key="7">
    <source>
        <dbReference type="Proteomes" id="UP000054843"/>
    </source>
</evidence>
<sequence length="1109" mass="123276">MRYSTTPPAWTRCTLDFVTSLSALLPTTENKIRTCLVSVGPSSSRPLVTAAFDLRPSSLGYEGPHRCALRDRDLLPFRHGSVRLFRFKLSYAVCEHSPFTWPGKLKALYISSVAFKGMKSGFRGILLSISASVSRQTWTKCIFRFHYMRQTGTSADFCRRNLVSMVISERNTDKRSLAILQFTNMEKGRVVPMRLFATWEIDRACSSSVPRLCCIVLNRLTILRPFEQELSYLVIAGFKRTLRSNDVAVLPVNGIVDVDLDISFTLQYPHFVKKQSNRLIVMLQRRKKYKNRPMLGYKTLAAGAINLTDILQNAVVRELTLYSDDPNCASKPAGKLYILSLSSQPLDQDDSKAKDQSGGDLSDDEEEDWTGNEEGGASDSEPIVDDPSVGNLSRLKNSPRFGGQQQQQQQQHQMPVRFALHQKNLKQKFIALLKKFKIPEEESSGVDFGKKPAQQELEALFEELESLTDSGAEQENDTVSLRSTPKPSLRPYFPSREALPTLRDIGSDDSKDSVENVFTGNGATDSEMFDVGQFASASADAEQKKQISSSLYQSEIFDGRKLSSARSIKSGSESSELRLKPVLHQNSAPLFDSPKLLRSVTASSSSAVLTSAASKQRQAAASASAVNIPSILEQIQCVFPADDESLPNSLFLISSTEIFHCSAVVLALQKHNMIHFVVRSKKDVKTLFFTLVNKIQRFSNKNASNPRMIQLCLIGADHFFSYCLEFYTEYFGQKPNDWLNYIRFYPVACQYCVLWRYLVTTDRTYCSLFGDGFWREVWEKGNLSENDVHEVVRRLQLYLSSAKLMLPLTISEAMIHLKSENASSAFTQIFVPFVVNVRLASAEPLSAAVNSGDLPDLPSSSSGFSSAQVISNNSSSLAGQASSVQNISTNLITARAADVSSSAVHSSPPGSPHTEPLVDRLSNLITNSGSSDAKELQIEYWAPPNVHSVPGPSSLVGNSGLKQTEGVATKKDSQCFATSTLAKYSLKTTFRSLTISKSPSDPLVCVIEPFISSPHTLSLQFVKEKRKDKMLQKLGMKNKDRAEVEQKSQSVDGISRLICSSRQNSRMNLFIDGVEWSDVKFFQISALWQTHVKYFPVGIFQAESSKELN</sequence>
<dbReference type="PANTHER" id="PTHR13280:SF17">
    <property type="entry name" value="KRUEPPEL TARGET AT 95D, ISOFORM A"/>
    <property type="match status" value="1"/>
</dbReference>
<organism evidence="6 7">
    <name type="scientific">Trichinella papuae</name>
    <dbReference type="NCBI Taxonomy" id="268474"/>
    <lineage>
        <taxon>Eukaryota</taxon>
        <taxon>Metazoa</taxon>
        <taxon>Ecdysozoa</taxon>
        <taxon>Nematoda</taxon>
        <taxon>Enoplea</taxon>
        <taxon>Dorylaimia</taxon>
        <taxon>Trichinellida</taxon>
        <taxon>Trichinellidae</taxon>
        <taxon>Trichinella</taxon>
    </lineage>
</organism>
<feature type="region of interest" description="Disordered" evidence="3">
    <location>
        <begin position="467"/>
        <end position="522"/>
    </location>
</feature>
<dbReference type="Pfam" id="PF25332">
    <property type="entry name" value="C2_PACS_N"/>
    <property type="match status" value="1"/>
</dbReference>
<protein>
    <submittedName>
        <fullName evidence="6">Phosphofurin acidic cluster sorting protein 1</fullName>
    </submittedName>
</protein>
<feature type="compositionally biased region" description="Low complexity" evidence="3">
    <location>
        <begin position="404"/>
        <end position="413"/>
    </location>
</feature>
<feature type="compositionally biased region" description="Acidic residues" evidence="3">
    <location>
        <begin position="361"/>
        <end position="371"/>
    </location>
</feature>
<comment type="similarity">
    <text evidence="1">Belongs to the PACS family.</text>
</comment>
<dbReference type="AlphaFoldDB" id="A0A0V1N0P9"/>
<feature type="domain" description="Phosphofurin acidic cluster sorting protein 1/2 N-terminal C2" evidence="5">
    <location>
        <begin position="191"/>
        <end position="347"/>
    </location>
</feature>
<gene>
    <name evidence="6" type="primary">Pacs1</name>
    <name evidence="6" type="ORF">T10_453</name>
</gene>
<feature type="compositionally biased region" description="Basic and acidic residues" evidence="3">
    <location>
        <begin position="505"/>
        <end position="514"/>
    </location>
</feature>
<feature type="domain" description="Phosphofurin acidic cluster sorting protein 1/2 C-terminal" evidence="4">
    <location>
        <begin position="632"/>
        <end position="1102"/>
    </location>
</feature>
<accession>A0A0V1N0P9</accession>
<evidence type="ECO:0000256" key="2">
    <source>
        <dbReference type="ARBA" id="ARBA00022553"/>
    </source>
</evidence>
<keyword evidence="7" id="KW-1185">Reference proteome</keyword>
<dbReference type="Proteomes" id="UP000054843">
    <property type="component" value="Unassembled WGS sequence"/>
</dbReference>
<dbReference type="EMBL" id="JYDO01000018">
    <property type="protein sequence ID" value="KRZ77591.1"/>
    <property type="molecule type" value="Genomic_DNA"/>
</dbReference>
<feature type="region of interest" description="Disordered" evidence="3">
    <location>
        <begin position="346"/>
        <end position="414"/>
    </location>
</feature>
<comment type="caution">
    <text evidence="6">The sequence shown here is derived from an EMBL/GenBank/DDBJ whole genome shotgun (WGS) entry which is preliminary data.</text>
</comment>
<dbReference type="GO" id="GO:0072659">
    <property type="term" value="P:protein localization to plasma membrane"/>
    <property type="evidence" value="ECO:0007669"/>
    <property type="project" value="TreeGrafter"/>
</dbReference>
<dbReference type="InterPro" id="IPR019381">
    <property type="entry name" value="PACS1/2_C"/>
</dbReference>
<evidence type="ECO:0000259" key="4">
    <source>
        <dbReference type="Pfam" id="PF10254"/>
    </source>
</evidence>
<reference evidence="6 7" key="1">
    <citation type="submission" date="2015-01" db="EMBL/GenBank/DDBJ databases">
        <title>Evolution of Trichinella species and genotypes.</title>
        <authorList>
            <person name="Korhonen P.K."/>
            <person name="Edoardo P."/>
            <person name="Giuseppe L.R."/>
            <person name="Gasser R.B."/>
        </authorList>
    </citation>
    <scope>NUCLEOTIDE SEQUENCE [LARGE SCALE GENOMIC DNA]</scope>
    <source>
        <strain evidence="6">ISS1980</strain>
    </source>
</reference>
<keyword evidence="2" id="KW-0597">Phosphoprotein</keyword>
<name>A0A0V1N0P9_9BILA</name>
<feature type="compositionally biased region" description="Polar residues" evidence="3">
    <location>
        <begin position="477"/>
        <end position="486"/>
    </location>
</feature>
<dbReference type="OrthoDB" id="28829at2759"/>
<dbReference type="Pfam" id="PF10254">
    <property type="entry name" value="Pacs-1"/>
    <property type="match status" value="1"/>
</dbReference>
<dbReference type="STRING" id="268474.A0A0V1N0P9"/>
<evidence type="ECO:0000259" key="5">
    <source>
        <dbReference type="Pfam" id="PF25332"/>
    </source>
</evidence>
<evidence type="ECO:0000256" key="1">
    <source>
        <dbReference type="ARBA" id="ARBA00008590"/>
    </source>
</evidence>